<evidence type="ECO:0000313" key="1">
    <source>
        <dbReference type="EMBL" id="KAJ4847110.1"/>
    </source>
</evidence>
<dbReference type="Proteomes" id="UP001141552">
    <property type="component" value="Unassembled WGS sequence"/>
</dbReference>
<dbReference type="EMBL" id="JAKUCV010001259">
    <property type="protein sequence ID" value="KAJ4847110.1"/>
    <property type="molecule type" value="Genomic_DNA"/>
</dbReference>
<reference evidence="1" key="2">
    <citation type="journal article" date="2023" name="Plants (Basel)">
        <title>Annotation of the Turnera subulata (Passifloraceae) Draft Genome Reveals the S-Locus Evolved after the Divergence of Turneroideae from Passifloroideae in a Stepwise Manner.</title>
        <authorList>
            <person name="Henning P.M."/>
            <person name="Roalson E.H."/>
            <person name="Mir W."/>
            <person name="McCubbin A.G."/>
            <person name="Shore J.S."/>
        </authorList>
    </citation>
    <scope>NUCLEOTIDE SEQUENCE</scope>
    <source>
        <strain evidence="1">F60SS</strain>
    </source>
</reference>
<reference evidence="1" key="1">
    <citation type="submission" date="2022-02" db="EMBL/GenBank/DDBJ databases">
        <authorList>
            <person name="Henning P.M."/>
            <person name="McCubbin A.G."/>
            <person name="Shore J.S."/>
        </authorList>
    </citation>
    <scope>NUCLEOTIDE SEQUENCE</scope>
    <source>
        <strain evidence="1">F60SS</strain>
        <tissue evidence="1">Leaves</tissue>
    </source>
</reference>
<comment type="caution">
    <text evidence="1">The sequence shown here is derived from an EMBL/GenBank/DDBJ whole genome shotgun (WGS) entry which is preliminary data.</text>
</comment>
<proteinExistence type="predicted"/>
<sequence>LFSRLLWFHRYIPSYHTTLPSATQAWTKFVCSSRQRTPRGVAVLE</sequence>
<dbReference type="AlphaFoldDB" id="A0A9Q0JNJ5"/>
<accession>A0A9Q0JNJ5</accession>
<organism evidence="1 2">
    <name type="scientific">Turnera subulata</name>
    <dbReference type="NCBI Taxonomy" id="218843"/>
    <lineage>
        <taxon>Eukaryota</taxon>
        <taxon>Viridiplantae</taxon>
        <taxon>Streptophyta</taxon>
        <taxon>Embryophyta</taxon>
        <taxon>Tracheophyta</taxon>
        <taxon>Spermatophyta</taxon>
        <taxon>Magnoliopsida</taxon>
        <taxon>eudicotyledons</taxon>
        <taxon>Gunneridae</taxon>
        <taxon>Pentapetalae</taxon>
        <taxon>rosids</taxon>
        <taxon>fabids</taxon>
        <taxon>Malpighiales</taxon>
        <taxon>Passifloraceae</taxon>
        <taxon>Turnera</taxon>
    </lineage>
</organism>
<keyword evidence="2" id="KW-1185">Reference proteome</keyword>
<evidence type="ECO:0000313" key="2">
    <source>
        <dbReference type="Proteomes" id="UP001141552"/>
    </source>
</evidence>
<feature type="non-terminal residue" evidence="1">
    <location>
        <position position="45"/>
    </location>
</feature>
<name>A0A9Q0JNJ5_9ROSI</name>
<protein>
    <submittedName>
        <fullName evidence="1">Uncharacterized protein</fullName>
    </submittedName>
</protein>
<gene>
    <name evidence="1" type="ORF">Tsubulata_043952</name>
</gene>